<evidence type="ECO:0000313" key="1">
    <source>
        <dbReference type="EMBL" id="VDP06010.1"/>
    </source>
</evidence>
<dbReference type="Proteomes" id="UP000277204">
    <property type="component" value="Unassembled WGS sequence"/>
</dbReference>
<evidence type="ECO:0000313" key="2">
    <source>
        <dbReference type="Proteomes" id="UP000277204"/>
    </source>
</evidence>
<dbReference type="AlphaFoldDB" id="A0A183MBI1"/>
<dbReference type="EMBL" id="UZAI01009906">
    <property type="protein sequence ID" value="VDP06010.1"/>
    <property type="molecule type" value="Genomic_DNA"/>
</dbReference>
<accession>A0A183MBI1</accession>
<organism evidence="1 2">
    <name type="scientific">Schistosoma margrebowiei</name>
    <dbReference type="NCBI Taxonomy" id="48269"/>
    <lineage>
        <taxon>Eukaryota</taxon>
        <taxon>Metazoa</taxon>
        <taxon>Spiralia</taxon>
        <taxon>Lophotrochozoa</taxon>
        <taxon>Platyhelminthes</taxon>
        <taxon>Trematoda</taxon>
        <taxon>Digenea</taxon>
        <taxon>Strigeidida</taxon>
        <taxon>Schistosomatoidea</taxon>
        <taxon>Schistosomatidae</taxon>
        <taxon>Schistosoma</taxon>
    </lineage>
</organism>
<protein>
    <submittedName>
        <fullName evidence="1">Uncharacterized protein</fullName>
    </submittedName>
</protein>
<reference evidence="1 2" key="1">
    <citation type="submission" date="2018-11" db="EMBL/GenBank/DDBJ databases">
        <authorList>
            <consortium name="Pathogen Informatics"/>
        </authorList>
    </citation>
    <scope>NUCLEOTIDE SEQUENCE [LARGE SCALE GENOMIC DNA]</scope>
    <source>
        <strain evidence="1 2">Zambia</strain>
    </source>
</reference>
<keyword evidence="2" id="KW-1185">Reference proteome</keyword>
<gene>
    <name evidence="1" type="ORF">SMRZ_LOCUS13406</name>
</gene>
<proteinExistence type="predicted"/>
<name>A0A183MBI1_9TREM</name>
<sequence>MVMELARMTMWDHIWDRMRGTRIHTKCGEIMAWYWSRT</sequence>